<dbReference type="EMBL" id="AKWR02000101">
    <property type="protein sequence ID" value="EMJ37132.1"/>
    <property type="molecule type" value="Genomic_DNA"/>
</dbReference>
<gene>
    <name evidence="1" type="ORF">LEP1GSC079_5095</name>
</gene>
<dbReference type="AlphaFoldDB" id="A0A0F6IGF7"/>
<proteinExistence type="predicted"/>
<reference evidence="1 2" key="1">
    <citation type="submission" date="2013-01" db="EMBL/GenBank/DDBJ databases">
        <authorList>
            <person name="Harkins D.M."/>
            <person name="Durkin A.S."/>
            <person name="Brinkac L.M."/>
            <person name="Haft D.H."/>
            <person name="Selengut J.D."/>
            <person name="Sanka R."/>
            <person name="DePew J."/>
            <person name="Purushe J."/>
            <person name="Peacock S.J."/>
            <person name="Thaipadungpanit J."/>
            <person name="Wuthiekanun V.W."/>
            <person name="Day N.P."/>
            <person name="Vinetz J.M."/>
            <person name="Sutton G.G."/>
            <person name="Nierman W.C."/>
            <person name="Fouts D.E."/>
        </authorList>
    </citation>
    <scope>NUCLEOTIDE SEQUENCE [LARGE SCALE GENOMIC DNA]</scope>
    <source>
        <strain evidence="1 2">FPW1039</strain>
    </source>
</reference>
<sequence>MLSYEKEVFPGLYTIDCDYISPGIACAYLIVENGGAAFVENNTNHSIPILLEELQKVGRKPEDVNQRT</sequence>
<dbReference type="Proteomes" id="UP000012164">
    <property type="component" value="Unassembled WGS sequence"/>
</dbReference>
<evidence type="ECO:0000313" key="2">
    <source>
        <dbReference type="Proteomes" id="UP000012164"/>
    </source>
</evidence>
<evidence type="ECO:0000313" key="1">
    <source>
        <dbReference type="EMBL" id="EMJ37132.1"/>
    </source>
</evidence>
<comment type="caution">
    <text evidence="1">The sequence shown here is derived from an EMBL/GenBank/DDBJ whole genome shotgun (WGS) entry which is preliminary data.</text>
</comment>
<protein>
    <submittedName>
        <fullName evidence="1">Uncharacterized protein</fullName>
    </submittedName>
</protein>
<accession>A0A0F6IGF7</accession>
<organism evidence="1 2">
    <name type="scientific">Leptospira interrogans str. FPW1039</name>
    <dbReference type="NCBI Taxonomy" id="1193040"/>
    <lineage>
        <taxon>Bacteria</taxon>
        <taxon>Pseudomonadati</taxon>
        <taxon>Spirochaetota</taxon>
        <taxon>Spirochaetia</taxon>
        <taxon>Leptospirales</taxon>
        <taxon>Leptospiraceae</taxon>
        <taxon>Leptospira</taxon>
    </lineage>
</organism>
<name>A0A0F6IGF7_LEPIR</name>